<dbReference type="Gramene" id="PUZ44361">
    <property type="protein sequence ID" value="PUZ44361"/>
    <property type="gene ID" value="GQ55_8G083800"/>
</dbReference>
<protein>
    <submittedName>
        <fullName evidence="1">Uncharacterized protein</fullName>
    </submittedName>
</protein>
<proteinExistence type="predicted"/>
<sequence>MAKREKKSTNYDRGMQEHNQLFIQMFVSSLKLSIQKRDIVISKLIKSPSTELGKKIHIFPPKRVTYSTTTGSFNINILYPNLSA</sequence>
<reference evidence="1 2" key="1">
    <citation type="submission" date="2018-04" db="EMBL/GenBank/DDBJ databases">
        <title>WGS assembly of Panicum hallii var. hallii HAL2.</title>
        <authorList>
            <person name="Lovell J."/>
            <person name="Jenkins J."/>
            <person name="Lowry D."/>
            <person name="Mamidi S."/>
            <person name="Sreedasyam A."/>
            <person name="Weng X."/>
            <person name="Barry K."/>
            <person name="Bonette J."/>
            <person name="Campitelli B."/>
            <person name="Daum C."/>
            <person name="Gordon S."/>
            <person name="Gould B."/>
            <person name="Lipzen A."/>
            <person name="MacQueen A."/>
            <person name="Palacio-Mejia J."/>
            <person name="Plott C."/>
            <person name="Shakirov E."/>
            <person name="Shu S."/>
            <person name="Yoshinaga Y."/>
            <person name="Zane M."/>
            <person name="Rokhsar D."/>
            <person name="Grimwood J."/>
            <person name="Schmutz J."/>
            <person name="Juenger T."/>
        </authorList>
    </citation>
    <scope>NUCLEOTIDE SEQUENCE [LARGE SCALE GENOMIC DNA]</scope>
    <source>
        <strain evidence="2">cv. HAL2</strain>
    </source>
</reference>
<keyword evidence="2" id="KW-1185">Reference proteome</keyword>
<name>A0A2T7CM06_9POAL</name>
<evidence type="ECO:0000313" key="2">
    <source>
        <dbReference type="Proteomes" id="UP000244336"/>
    </source>
</evidence>
<dbReference type="AlphaFoldDB" id="A0A2T7CM06"/>
<dbReference type="EMBL" id="CM009756">
    <property type="protein sequence ID" value="PUZ44361.1"/>
    <property type="molecule type" value="Genomic_DNA"/>
</dbReference>
<dbReference type="Proteomes" id="UP000244336">
    <property type="component" value="Chromosome 8"/>
</dbReference>
<gene>
    <name evidence="1" type="ORF">GQ55_8G083800</name>
</gene>
<accession>A0A2T7CM06</accession>
<evidence type="ECO:0000313" key="1">
    <source>
        <dbReference type="EMBL" id="PUZ44361.1"/>
    </source>
</evidence>
<organism evidence="1 2">
    <name type="scientific">Panicum hallii var. hallii</name>
    <dbReference type="NCBI Taxonomy" id="1504633"/>
    <lineage>
        <taxon>Eukaryota</taxon>
        <taxon>Viridiplantae</taxon>
        <taxon>Streptophyta</taxon>
        <taxon>Embryophyta</taxon>
        <taxon>Tracheophyta</taxon>
        <taxon>Spermatophyta</taxon>
        <taxon>Magnoliopsida</taxon>
        <taxon>Liliopsida</taxon>
        <taxon>Poales</taxon>
        <taxon>Poaceae</taxon>
        <taxon>PACMAD clade</taxon>
        <taxon>Panicoideae</taxon>
        <taxon>Panicodae</taxon>
        <taxon>Paniceae</taxon>
        <taxon>Panicinae</taxon>
        <taxon>Panicum</taxon>
        <taxon>Panicum sect. Panicum</taxon>
    </lineage>
</organism>